<feature type="compositionally biased region" description="Acidic residues" evidence="1">
    <location>
        <begin position="18"/>
        <end position="35"/>
    </location>
</feature>
<sequence length="246" mass="28162">MAENMRDLLGRGLGAIPSDDEDEERSDTEGEVQQEDEGRMTELVPQSRERRRTAAGDILDRYSDWFPWHTSHSILGLYIPLTLPFCSVLLFRELGSSKNHPGKVIKCLRIHSSFDPPYEKHRHLWHRVVRRRRAIWLIPQRRALFDVSAVHRILLLSYVRAERQVVDIIPHIIAKSPGLFCLRLVSTEWVANLHSILDLFPALPPAFRCSVEQLTVEETFALPQPDIAPVIPHVSLGPNPEPRGIT</sequence>
<evidence type="ECO:0000313" key="3">
    <source>
        <dbReference type="Proteomes" id="UP001175226"/>
    </source>
</evidence>
<gene>
    <name evidence="2" type="ORF">EV421DRAFT_1989340</name>
</gene>
<dbReference type="AlphaFoldDB" id="A0AA39J5I2"/>
<feature type="region of interest" description="Disordered" evidence="1">
    <location>
        <begin position="1"/>
        <end position="49"/>
    </location>
</feature>
<dbReference type="EMBL" id="JAUEPT010000069">
    <property type="protein sequence ID" value="KAK0434698.1"/>
    <property type="molecule type" value="Genomic_DNA"/>
</dbReference>
<keyword evidence="3" id="KW-1185">Reference proteome</keyword>
<comment type="caution">
    <text evidence="2">The sequence shown here is derived from an EMBL/GenBank/DDBJ whole genome shotgun (WGS) entry which is preliminary data.</text>
</comment>
<evidence type="ECO:0000313" key="2">
    <source>
        <dbReference type="EMBL" id="KAK0434698.1"/>
    </source>
</evidence>
<dbReference type="Proteomes" id="UP001175226">
    <property type="component" value="Unassembled WGS sequence"/>
</dbReference>
<evidence type="ECO:0000256" key="1">
    <source>
        <dbReference type="SAM" id="MobiDB-lite"/>
    </source>
</evidence>
<organism evidence="2 3">
    <name type="scientific">Armillaria borealis</name>
    <dbReference type="NCBI Taxonomy" id="47425"/>
    <lineage>
        <taxon>Eukaryota</taxon>
        <taxon>Fungi</taxon>
        <taxon>Dikarya</taxon>
        <taxon>Basidiomycota</taxon>
        <taxon>Agaricomycotina</taxon>
        <taxon>Agaricomycetes</taxon>
        <taxon>Agaricomycetidae</taxon>
        <taxon>Agaricales</taxon>
        <taxon>Marasmiineae</taxon>
        <taxon>Physalacriaceae</taxon>
        <taxon>Armillaria</taxon>
    </lineage>
</organism>
<accession>A0AA39J5I2</accession>
<name>A0AA39J5I2_9AGAR</name>
<proteinExistence type="predicted"/>
<protein>
    <submittedName>
        <fullName evidence="2">Uncharacterized protein</fullName>
    </submittedName>
</protein>
<reference evidence="2" key="1">
    <citation type="submission" date="2023-06" db="EMBL/GenBank/DDBJ databases">
        <authorList>
            <consortium name="Lawrence Berkeley National Laboratory"/>
            <person name="Ahrendt S."/>
            <person name="Sahu N."/>
            <person name="Indic B."/>
            <person name="Wong-Bajracharya J."/>
            <person name="Merenyi Z."/>
            <person name="Ke H.-M."/>
            <person name="Monk M."/>
            <person name="Kocsube S."/>
            <person name="Drula E."/>
            <person name="Lipzen A."/>
            <person name="Balint B."/>
            <person name="Henrissat B."/>
            <person name="Andreopoulos B."/>
            <person name="Martin F.M."/>
            <person name="Harder C.B."/>
            <person name="Rigling D."/>
            <person name="Ford K.L."/>
            <person name="Foster G.D."/>
            <person name="Pangilinan J."/>
            <person name="Papanicolaou A."/>
            <person name="Barry K."/>
            <person name="LaButti K."/>
            <person name="Viragh M."/>
            <person name="Koriabine M."/>
            <person name="Yan M."/>
            <person name="Riley R."/>
            <person name="Champramary S."/>
            <person name="Plett K.L."/>
            <person name="Tsai I.J."/>
            <person name="Slot J."/>
            <person name="Sipos G."/>
            <person name="Plett J."/>
            <person name="Nagy L.G."/>
            <person name="Grigoriev I.V."/>
        </authorList>
    </citation>
    <scope>NUCLEOTIDE SEQUENCE</scope>
    <source>
        <strain evidence="2">FPL87.14</strain>
    </source>
</reference>